<proteinExistence type="predicted"/>
<dbReference type="InterPro" id="IPR007160">
    <property type="entry name" value="DUF362"/>
</dbReference>
<gene>
    <name evidence="2" type="ORF">FYJ74_11490</name>
</gene>
<dbReference type="EMBL" id="VUNH01000015">
    <property type="protein sequence ID" value="MST56644.1"/>
    <property type="molecule type" value="Genomic_DNA"/>
</dbReference>
<evidence type="ECO:0000313" key="2">
    <source>
        <dbReference type="EMBL" id="MST56644.1"/>
    </source>
</evidence>
<feature type="domain" description="DUF362" evidence="1">
    <location>
        <begin position="33"/>
        <end position="241"/>
    </location>
</feature>
<dbReference type="AlphaFoldDB" id="A0A6L5YED3"/>
<name>A0A6L5YED3_9BACT</name>
<dbReference type="Proteomes" id="UP000473699">
    <property type="component" value="Unassembled WGS sequence"/>
</dbReference>
<accession>A0A6L5YED3</accession>
<sequence>MTDVYVVKGADPAEIAYEAIDKVFREDSSALSVLLKVNTGFKGPAASGLCTHPEAVRGLIRFFKERGTKKVYVGDSSIVGTDSIEALKSAGIWDVCREEGVECLNLDDSGMAEREIPAPVMVERLKLSKLTFEVDRVVSVPVMKTHMYAGATLSIKNMKGCLYQRDKTRLHRIFKPLPENARGKCLDYGIMDLAKICYADYALVDGFVAMEGFGPSGGSRVDLGLVVASQSPAAADLVCLRLMGMEPGDALHIDLVRENKGLKFEDIRVFPADYRKWGRRFVRAGEQDLRLSFSNFRVVDRGACSACHAAVLQFFRYHHGDFPDRKLITLACGRDLQDEDLRNGGEIVLVGNCAARFRERFPFCKGCPPVPSQIARTIAGGRTFDD</sequence>
<keyword evidence="3" id="KW-1185">Reference proteome</keyword>
<protein>
    <submittedName>
        <fullName evidence="2">DUF362 domain-containing protein</fullName>
    </submittedName>
</protein>
<dbReference type="Pfam" id="PF04015">
    <property type="entry name" value="DUF362"/>
    <property type="match status" value="1"/>
</dbReference>
<dbReference type="RefSeq" id="WP_154529715.1">
    <property type="nucleotide sequence ID" value="NZ_VUNH01000015.1"/>
</dbReference>
<evidence type="ECO:0000313" key="3">
    <source>
        <dbReference type="Proteomes" id="UP000473699"/>
    </source>
</evidence>
<organism evidence="2 3">
    <name type="scientific">Pyramidobacter porci</name>
    <dbReference type="NCBI Taxonomy" id="2605789"/>
    <lineage>
        <taxon>Bacteria</taxon>
        <taxon>Thermotogati</taxon>
        <taxon>Synergistota</taxon>
        <taxon>Synergistia</taxon>
        <taxon>Synergistales</taxon>
        <taxon>Dethiosulfovibrionaceae</taxon>
        <taxon>Pyramidobacter</taxon>
    </lineage>
</organism>
<comment type="caution">
    <text evidence="2">The sequence shown here is derived from an EMBL/GenBank/DDBJ whole genome shotgun (WGS) entry which is preliminary data.</text>
</comment>
<evidence type="ECO:0000259" key="1">
    <source>
        <dbReference type="Pfam" id="PF04015"/>
    </source>
</evidence>
<reference evidence="2 3" key="1">
    <citation type="submission" date="2019-08" db="EMBL/GenBank/DDBJ databases">
        <title>In-depth cultivation of the pig gut microbiome towards novel bacterial diversity and tailored functional studies.</title>
        <authorList>
            <person name="Wylensek D."/>
            <person name="Hitch T.C.A."/>
            <person name="Clavel T."/>
        </authorList>
    </citation>
    <scope>NUCLEOTIDE SEQUENCE [LARGE SCALE GENOMIC DNA]</scope>
    <source>
        <strain evidence="2 3">SM-530-WT-4B</strain>
    </source>
</reference>